<evidence type="ECO:0000259" key="7">
    <source>
        <dbReference type="Pfam" id="PF01765"/>
    </source>
</evidence>
<dbReference type="Gene3D" id="3.30.1360.40">
    <property type="match status" value="1"/>
</dbReference>
<organism evidence="8 9">
    <name type="scientific">Terrimicrobium sacchariphilum</name>
    <dbReference type="NCBI Taxonomy" id="690879"/>
    <lineage>
        <taxon>Bacteria</taxon>
        <taxon>Pseudomonadati</taxon>
        <taxon>Verrucomicrobiota</taxon>
        <taxon>Terrimicrobiia</taxon>
        <taxon>Terrimicrobiales</taxon>
        <taxon>Terrimicrobiaceae</taxon>
        <taxon>Terrimicrobium</taxon>
    </lineage>
</organism>
<feature type="domain" description="Ribosome recycling factor" evidence="7">
    <location>
        <begin position="23"/>
        <end position="184"/>
    </location>
</feature>
<evidence type="ECO:0000313" key="8">
    <source>
        <dbReference type="EMBL" id="GAT33891.1"/>
    </source>
</evidence>
<dbReference type="OrthoDB" id="9804006at2"/>
<keyword evidence="3 6" id="KW-0963">Cytoplasm</keyword>
<dbReference type="GO" id="GO:0043023">
    <property type="term" value="F:ribosomal large subunit binding"/>
    <property type="evidence" value="ECO:0007669"/>
    <property type="project" value="TreeGrafter"/>
</dbReference>
<dbReference type="InParanoid" id="A0A146G8U1"/>
<dbReference type="SUPFAM" id="SSF55194">
    <property type="entry name" value="Ribosome recycling factor, RRF"/>
    <property type="match status" value="1"/>
</dbReference>
<evidence type="ECO:0000256" key="5">
    <source>
        <dbReference type="ARBA" id="ARBA00025050"/>
    </source>
</evidence>
<sequence>MSLEEAIFESEAGMDKAVEFMLHEFAAIRTGKASPALVENLDVDAYGSLMKLKQLALISAPEPRLLVIQPFDASTVRDIERAINESKIGITPAVDGKLIRIPIPELSEERRRDLAKTVKSLAEDARVRVRACRREAMEAAKKLQKDGKLTEDDLRVAETDIQKMTDKYVASVDKHVETKEAELMKI</sequence>
<evidence type="ECO:0000256" key="4">
    <source>
        <dbReference type="ARBA" id="ARBA00022917"/>
    </source>
</evidence>
<dbReference type="InterPro" id="IPR023584">
    <property type="entry name" value="Ribosome_recyc_fac_dom"/>
</dbReference>
<dbReference type="GO" id="GO:0006415">
    <property type="term" value="P:translational termination"/>
    <property type="evidence" value="ECO:0007669"/>
    <property type="project" value="UniProtKB-UniRule"/>
</dbReference>
<evidence type="ECO:0000256" key="3">
    <source>
        <dbReference type="ARBA" id="ARBA00022490"/>
    </source>
</evidence>
<dbReference type="PANTHER" id="PTHR20982">
    <property type="entry name" value="RIBOSOME RECYCLING FACTOR"/>
    <property type="match status" value="1"/>
</dbReference>
<name>A0A146G8U1_TERSA</name>
<dbReference type="RefSeq" id="WP_075079571.1">
    <property type="nucleotide sequence ID" value="NZ_BDCO01000002.1"/>
</dbReference>
<proteinExistence type="inferred from homology"/>
<comment type="similarity">
    <text evidence="2 6">Belongs to the RRF family.</text>
</comment>
<protein>
    <recommendedName>
        <fullName evidence="6">Ribosome-recycling factor</fullName>
        <shortName evidence="6">RRF</shortName>
    </recommendedName>
    <alternativeName>
        <fullName evidence="6">Ribosome-releasing factor</fullName>
    </alternativeName>
</protein>
<gene>
    <name evidence="6" type="primary">frr</name>
    <name evidence="8" type="ORF">TSACC_22312</name>
</gene>
<accession>A0A146G8U1</accession>
<dbReference type="FunCoup" id="A0A146G8U1">
    <property type="interactions" value="567"/>
</dbReference>
<dbReference type="Pfam" id="PF01765">
    <property type="entry name" value="RRF"/>
    <property type="match status" value="1"/>
</dbReference>
<evidence type="ECO:0000256" key="2">
    <source>
        <dbReference type="ARBA" id="ARBA00005912"/>
    </source>
</evidence>
<dbReference type="Gene3D" id="1.10.132.20">
    <property type="entry name" value="Ribosome-recycling factor"/>
    <property type="match status" value="1"/>
</dbReference>
<dbReference type="CDD" id="cd00520">
    <property type="entry name" value="RRF"/>
    <property type="match status" value="1"/>
</dbReference>
<dbReference type="FunFam" id="1.10.132.20:FF:000001">
    <property type="entry name" value="Ribosome-recycling factor"/>
    <property type="match status" value="1"/>
</dbReference>
<evidence type="ECO:0000256" key="6">
    <source>
        <dbReference type="HAMAP-Rule" id="MF_00040"/>
    </source>
</evidence>
<dbReference type="EMBL" id="BDCO01000002">
    <property type="protein sequence ID" value="GAT33891.1"/>
    <property type="molecule type" value="Genomic_DNA"/>
</dbReference>
<dbReference type="InterPro" id="IPR036191">
    <property type="entry name" value="RRF_sf"/>
</dbReference>
<dbReference type="AlphaFoldDB" id="A0A146G8U1"/>
<dbReference type="FunFam" id="3.30.1360.40:FF:000001">
    <property type="entry name" value="Ribosome-recycling factor"/>
    <property type="match status" value="1"/>
</dbReference>
<dbReference type="GO" id="GO:0005737">
    <property type="term" value="C:cytoplasm"/>
    <property type="evidence" value="ECO:0007669"/>
    <property type="project" value="UniProtKB-SubCell"/>
</dbReference>
<dbReference type="STRING" id="690879.TSACC_22312"/>
<evidence type="ECO:0000313" key="9">
    <source>
        <dbReference type="Proteomes" id="UP000076023"/>
    </source>
</evidence>
<keyword evidence="9" id="KW-1185">Reference proteome</keyword>
<dbReference type="PANTHER" id="PTHR20982:SF3">
    <property type="entry name" value="MITOCHONDRIAL RIBOSOME RECYCLING FACTOR PSEUDO 1"/>
    <property type="match status" value="1"/>
</dbReference>
<comment type="subcellular location">
    <subcellularLocation>
        <location evidence="1 6">Cytoplasm</location>
    </subcellularLocation>
</comment>
<evidence type="ECO:0000256" key="1">
    <source>
        <dbReference type="ARBA" id="ARBA00004496"/>
    </source>
</evidence>
<dbReference type="HAMAP" id="MF_00040">
    <property type="entry name" value="RRF"/>
    <property type="match status" value="1"/>
</dbReference>
<keyword evidence="4 6" id="KW-0648">Protein biosynthesis</keyword>
<reference evidence="9" key="1">
    <citation type="journal article" date="2017" name="Genome Announc.">
        <title>Draft Genome Sequence of Terrimicrobium sacchariphilum NM-5T, a Facultative Anaerobic Soil Bacterium of the Class Spartobacteria.</title>
        <authorList>
            <person name="Qiu Y.L."/>
            <person name="Tourlousse D.M."/>
            <person name="Matsuura N."/>
            <person name="Ohashi A."/>
            <person name="Sekiguchi Y."/>
        </authorList>
    </citation>
    <scope>NUCLEOTIDE SEQUENCE [LARGE SCALE GENOMIC DNA]</scope>
    <source>
        <strain evidence="9">NM-5</strain>
    </source>
</reference>
<dbReference type="NCBIfam" id="TIGR00496">
    <property type="entry name" value="frr"/>
    <property type="match status" value="1"/>
</dbReference>
<comment type="caution">
    <text evidence="8">The sequence shown here is derived from an EMBL/GenBank/DDBJ whole genome shotgun (WGS) entry which is preliminary data.</text>
</comment>
<dbReference type="Proteomes" id="UP000076023">
    <property type="component" value="Unassembled WGS sequence"/>
</dbReference>
<comment type="function">
    <text evidence="5 6">Responsible for the release of ribosomes from messenger RNA at the termination of protein biosynthesis. May increase the efficiency of translation by recycling ribosomes from one round of translation to another.</text>
</comment>
<dbReference type="InterPro" id="IPR002661">
    <property type="entry name" value="Ribosome_recyc_fac"/>
</dbReference>